<feature type="domain" description="Uracil-DNA glycosylase-like" evidence="7">
    <location>
        <begin position="50"/>
        <end position="210"/>
    </location>
</feature>
<evidence type="ECO:0000259" key="7">
    <source>
        <dbReference type="SMART" id="SM00986"/>
    </source>
</evidence>
<dbReference type="PANTHER" id="PTHR11264:SF0">
    <property type="entry name" value="URACIL-DNA GLYCOSYLASE"/>
    <property type="match status" value="1"/>
</dbReference>
<sequence>MNVQIEESWKTRLQPEFEKEYFRTLTDFVRDEYKQYTVYPPGRLIFNAFNLCPFDKVKVVIIGQDPYHGSGQAHGLCFSVNAGVPFPPSLVNIFHEIKNDTGTDIPLTGDLTRWAEQGVLLLNATLTVRAHLAGSHQNKGWESFTDAAIRILAKEKSNLVFILWGAYAQKKGAFIDRIRHLVLSSAHPSPLSAYNGFFNNKHFSQTNDYLKSYGNPEIVW</sequence>
<dbReference type="AlphaFoldDB" id="A0A5J4R088"/>
<evidence type="ECO:0000256" key="5">
    <source>
        <dbReference type="ARBA" id="ARBA00022801"/>
    </source>
</evidence>
<dbReference type="InterPro" id="IPR002043">
    <property type="entry name" value="UDG_fam1"/>
</dbReference>
<dbReference type="FunFam" id="3.40.470.10:FF:000001">
    <property type="entry name" value="Uracil-DNA glycosylase"/>
    <property type="match status" value="1"/>
</dbReference>
<evidence type="ECO:0000256" key="4">
    <source>
        <dbReference type="ARBA" id="ARBA00022763"/>
    </source>
</evidence>
<name>A0A5J4R088_9ZZZZ</name>
<dbReference type="EMBL" id="SNRY01002001">
    <property type="protein sequence ID" value="KAA6327386.1"/>
    <property type="molecule type" value="Genomic_DNA"/>
</dbReference>
<keyword evidence="8" id="KW-0326">Glycosidase</keyword>
<keyword evidence="5 8" id="KW-0378">Hydrolase</keyword>
<dbReference type="SMART" id="SM00986">
    <property type="entry name" value="UDG"/>
    <property type="match status" value="1"/>
</dbReference>
<protein>
    <recommendedName>
        <fullName evidence="3">uracil-DNA glycosylase</fullName>
        <ecNumber evidence="3">3.2.2.27</ecNumber>
    </recommendedName>
</protein>
<evidence type="ECO:0000313" key="8">
    <source>
        <dbReference type="EMBL" id="KAA6327386.1"/>
    </source>
</evidence>
<reference evidence="8" key="1">
    <citation type="submission" date="2019-03" db="EMBL/GenBank/DDBJ databases">
        <title>Single cell metagenomics reveals metabolic interactions within the superorganism composed of flagellate Streblomastix strix and complex community of Bacteroidetes bacteria on its surface.</title>
        <authorList>
            <person name="Treitli S.C."/>
            <person name="Kolisko M."/>
            <person name="Husnik F."/>
            <person name="Keeling P."/>
            <person name="Hampl V."/>
        </authorList>
    </citation>
    <scope>NUCLEOTIDE SEQUENCE</scope>
    <source>
        <strain evidence="8">STM</strain>
    </source>
</reference>
<evidence type="ECO:0000256" key="3">
    <source>
        <dbReference type="ARBA" id="ARBA00012030"/>
    </source>
</evidence>
<evidence type="ECO:0000256" key="6">
    <source>
        <dbReference type="ARBA" id="ARBA00023204"/>
    </source>
</evidence>
<comment type="catalytic activity">
    <reaction evidence="1">
        <text>Hydrolyzes single-stranded DNA or mismatched double-stranded DNA and polynucleotides, releasing free uracil.</text>
        <dbReference type="EC" id="3.2.2.27"/>
    </reaction>
</comment>
<dbReference type="PROSITE" id="PS00130">
    <property type="entry name" value="U_DNA_GLYCOSYLASE"/>
    <property type="match status" value="1"/>
</dbReference>
<dbReference type="InterPro" id="IPR018085">
    <property type="entry name" value="Ura-DNA_Glyclase_AS"/>
</dbReference>
<dbReference type="NCBIfam" id="NF003589">
    <property type="entry name" value="PRK05254.1-2"/>
    <property type="match status" value="1"/>
</dbReference>
<dbReference type="NCBIfam" id="NF003591">
    <property type="entry name" value="PRK05254.1-4"/>
    <property type="match status" value="1"/>
</dbReference>
<dbReference type="Pfam" id="PF03167">
    <property type="entry name" value="UDG"/>
    <property type="match status" value="1"/>
</dbReference>
<dbReference type="HAMAP" id="MF_00148">
    <property type="entry name" value="UDG"/>
    <property type="match status" value="1"/>
</dbReference>
<dbReference type="SMART" id="SM00987">
    <property type="entry name" value="UreE_C"/>
    <property type="match status" value="1"/>
</dbReference>
<dbReference type="NCBIfam" id="NF003588">
    <property type="entry name" value="PRK05254.1-1"/>
    <property type="match status" value="1"/>
</dbReference>
<keyword evidence="4" id="KW-0227">DNA damage</keyword>
<dbReference type="InterPro" id="IPR036895">
    <property type="entry name" value="Uracil-DNA_glycosylase-like_sf"/>
</dbReference>
<comment type="caution">
    <text evidence="8">The sequence shown here is derived from an EMBL/GenBank/DDBJ whole genome shotgun (WGS) entry which is preliminary data.</text>
</comment>
<dbReference type="NCBIfam" id="NF003592">
    <property type="entry name" value="PRK05254.1-5"/>
    <property type="match status" value="1"/>
</dbReference>
<dbReference type="SUPFAM" id="SSF52141">
    <property type="entry name" value="Uracil-DNA glycosylase-like"/>
    <property type="match status" value="1"/>
</dbReference>
<dbReference type="CDD" id="cd10027">
    <property type="entry name" value="UDG-F1-like"/>
    <property type="match status" value="1"/>
</dbReference>
<accession>A0A5J4R088</accession>
<evidence type="ECO:0000256" key="1">
    <source>
        <dbReference type="ARBA" id="ARBA00001400"/>
    </source>
</evidence>
<evidence type="ECO:0000256" key="2">
    <source>
        <dbReference type="ARBA" id="ARBA00008184"/>
    </source>
</evidence>
<dbReference type="InterPro" id="IPR005122">
    <property type="entry name" value="Uracil-DNA_glycosylase-like"/>
</dbReference>
<dbReference type="Gene3D" id="3.40.470.10">
    <property type="entry name" value="Uracil-DNA glycosylase-like domain"/>
    <property type="match status" value="1"/>
</dbReference>
<keyword evidence="6" id="KW-0234">DNA repair</keyword>
<dbReference type="GO" id="GO:0097510">
    <property type="term" value="P:base-excision repair, AP site formation via deaminated base removal"/>
    <property type="evidence" value="ECO:0007669"/>
    <property type="project" value="TreeGrafter"/>
</dbReference>
<comment type="similarity">
    <text evidence="2">Belongs to the uracil-DNA glycosylase (UDG) superfamily. UNG family.</text>
</comment>
<organism evidence="8">
    <name type="scientific">termite gut metagenome</name>
    <dbReference type="NCBI Taxonomy" id="433724"/>
    <lineage>
        <taxon>unclassified sequences</taxon>
        <taxon>metagenomes</taxon>
        <taxon>organismal metagenomes</taxon>
    </lineage>
</organism>
<dbReference type="EC" id="3.2.2.27" evidence="3"/>
<dbReference type="NCBIfam" id="TIGR00628">
    <property type="entry name" value="ung"/>
    <property type="match status" value="1"/>
</dbReference>
<dbReference type="PANTHER" id="PTHR11264">
    <property type="entry name" value="URACIL-DNA GLYCOSYLASE"/>
    <property type="match status" value="1"/>
</dbReference>
<gene>
    <name evidence="8" type="ORF">EZS27_023624</name>
</gene>
<proteinExistence type="inferred from homology"/>
<dbReference type="GO" id="GO:0004844">
    <property type="term" value="F:uracil DNA N-glycosylase activity"/>
    <property type="evidence" value="ECO:0007669"/>
    <property type="project" value="UniProtKB-EC"/>
</dbReference>